<name>A0A815SU93_ADIRI</name>
<dbReference type="AlphaFoldDB" id="A0A815SU93"/>
<dbReference type="Proteomes" id="UP000663852">
    <property type="component" value="Unassembled WGS sequence"/>
</dbReference>
<dbReference type="EMBL" id="CAJNOJ010000611">
    <property type="protein sequence ID" value="CAF1496433.1"/>
    <property type="molecule type" value="Genomic_DNA"/>
</dbReference>
<reference evidence="1" key="1">
    <citation type="submission" date="2021-02" db="EMBL/GenBank/DDBJ databases">
        <authorList>
            <person name="Nowell W R."/>
        </authorList>
    </citation>
    <scope>NUCLEOTIDE SEQUENCE</scope>
</reference>
<sequence>MKQLNGKKQFRKVFYLFQKHFPKQTSPSITNQAVCARIHLNKIQGEKTIHQELPSNLLYNQCIRTNLIRLYTMCSDIDKT</sequence>
<accession>A0A815SU93</accession>
<protein>
    <submittedName>
        <fullName evidence="1">Uncharacterized protein</fullName>
    </submittedName>
</protein>
<organism evidence="1">
    <name type="scientific">Adineta ricciae</name>
    <name type="common">Rotifer</name>
    <dbReference type="NCBI Taxonomy" id="249248"/>
    <lineage>
        <taxon>Eukaryota</taxon>
        <taxon>Metazoa</taxon>
        <taxon>Spiralia</taxon>
        <taxon>Gnathifera</taxon>
        <taxon>Rotifera</taxon>
        <taxon>Eurotatoria</taxon>
        <taxon>Bdelloidea</taxon>
        <taxon>Adinetida</taxon>
        <taxon>Adinetidae</taxon>
        <taxon>Adineta</taxon>
    </lineage>
</organism>
<comment type="caution">
    <text evidence="1">The sequence shown here is derived from an EMBL/GenBank/DDBJ whole genome shotgun (WGS) entry which is preliminary data.</text>
</comment>
<proteinExistence type="predicted"/>
<evidence type="ECO:0000313" key="1">
    <source>
        <dbReference type="EMBL" id="CAF1496433.1"/>
    </source>
</evidence>
<gene>
    <name evidence="1" type="ORF">EDS130_LOCUS42347</name>
</gene>